<dbReference type="Pfam" id="PF18234">
    <property type="entry name" value="VioE"/>
    <property type="match status" value="1"/>
</dbReference>
<dbReference type="InterPro" id="IPR019902">
    <property type="entry name" value="Violacein_biosynth_enz_VioE"/>
</dbReference>
<comment type="caution">
    <text evidence="2">The sequence shown here is derived from an EMBL/GenBank/DDBJ whole genome shotgun (WGS) entry which is preliminary data.</text>
</comment>
<evidence type="ECO:0000313" key="3">
    <source>
        <dbReference type="Proteomes" id="UP000017820"/>
    </source>
</evidence>
<name>V4GZV0_PSEL2</name>
<feature type="domain" description="VioE" evidence="1">
    <location>
        <begin position="9"/>
        <end position="191"/>
    </location>
</feature>
<protein>
    <submittedName>
        <fullName evidence="2">Violacein biosynthesis enzyme VioE</fullName>
    </submittedName>
</protein>
<evidence type="ECO:0000259" key="1">
    <source>
        <dbReference type="Pfam" id="PF18234"/>
    </source>
</evidence>
<reference evidence="3" key="1">
    <citation type="journal article" date="2014" name="Nat. Chem. Biol.">
        <title>Biosynthesis of polybrominated aromatic organic compounds by marine bacteria.</title>
        <authorList>
            <person name="Agarwal V."/>
            <person name="El Gamal A.A."/>
            <person name="Yamanaka K."/>
            <person name="Poth D."/>
            <person name="Kersten R.D."/>
            <person name="Schorn M."/>
            <person name="Allen E.E."/>
            <person name="Moore B.S."/>
        </authorList>
    </citation>
    <scope>NUCLEOTIDE SEQUENCE [LARGE SCALE GENOMIC DNA]</scope>
    <source>
        <strain evidence="3">2ta16</strain>
    </source>
</reference>
<dbReference type="Gene3D" id="2.50.20.30">
    <property type="match status" value="1"/>
</dbReference>
<dbReference type="InterPro" id="IPR038642">
    <property type="entry name" value="VioE_sf"/>
</dbReference>
<dbReference type="InterPro" id="IPR040857">
    <property type="entry name" value="VioE_dom"/>
</dbReference>
<dbReference type="EMBL" id="AUSV01000134">
    <property type="protein sequence ID" value="ESP90716.1"/>
    <property type="molecule type" value="Genomic_DNA"/>
</dbReference>
<dbReference type="Proteomes" id="UP000017820">
    <property type="component" value="Unassembled WGS sequence"/>
</dbReference>
<accession>V4GZV0</accession>
<sequence>MDLQKQKHPPKLPTQWNSSYISYWQPMQPQDHITSGYCWFDYANNVCRIDGLFNPWSEEKTGHRLWMSEIMYPATNESFKSKIAYSRAQMDQQSSFQEQVLNDEVDPCHELILMQDVLELCNAEFIGTCEVMGTEADIWHFERPNNKGPATYYFKADTNQLLRMVTGDPQKMASVRDFPNFNTREIDPEIFQPTPLKQPE</sequence>
<dbReference type="RefSeq" id="WP_023402073.1">
    <property type="nucleotide sequence ID" value="NZ_AUSV01000134.1"/>
</dbReference>
<organism evidence="2 3">
    <name type="scientific">Pseudoalteromonas luteoviolacea (strain 2ta16)</name>
    <dbReference type="NCBI Taxonomy" id="1353533"/>
    <lineage>
        <taxon>Bacteria</taxon>
        <taxon>Pseudomonadati</taxon>
        <taxon>Pseudomonadota</taxon>
        <taxon>Gammaproteobacteria</taxon>
        <taxon>Alteromonadales</taxon>
        <taxon>Pseudoalteromonadaceae</taxon>
        <taxon>Pseudoalteromonas</taxon>
    </lineage>
</organism>
<dbReference type="CDD" id="cd16330">
    <property type="entry name" value="LolA_VioE"/>
    <property type="match status" value="1"/>
</dbReference>
<proteinExistence type="predicted"/>
<dbReference type="AlphaFoldDB" id="V4GZV0"/>
<dbReference type="NCBIfam" id="TIGR03650">
    <property type="entry name" value="violacein_E"/>
    <property type="match status" value="1"/>
</dbReference>
<gene>
    <name evidence="2" type="ORF">PL2TA16_01820</name>
</gene>
<evidence type="ECO:0000313" key="2">
    <source>
        <dbReference type="EMBL" id="ESP90716.1"/>
    </source>
</evidence>
<dbReference type="PATRIC" id="fig|1353533.3.peg.5258"/>